<evidence type="ECO:0000256" key="5">
    <source>
        <dbReference type="ARBA" id="ARBA00022705"/>
    </source>
</evidence>
<evidence type="ECO:0000256" key="16">
    <source>
        <dbReference type="SAM" id="MobiDB-lite"/>
    </source>
</evidence>
<evidence type="ECO:0000256" key="8">
    <source>
        <dbReference type="ARBA" id="ARBA00022840"/>
    </source>
</evidence>
<dbReference type="FunFam" id="1.10.3260.10:FF:000001">
    <property type="entry name" value="DNA ligase"/>
    <property type="match status" value="1"/>
</dbReference>
<comment type="catalytic activity">
    <reaction evidence="13 14">
        <text>ATP + (deoxyribonucleotide)n-3'-hydroxyl + 5'-phospho-(deoxyribonucleotide)m = (deoxyribonucleotide)n+m + AMP + diphosphate.</text>
        <dbReference type="EC" id="6.5.1.1"/>
    </reaction>
</comment>
<dbReference type="RefSeq" id="NP_983249.1">
    <property type="nucleotide sequence ID" value="NM_208602.1"/>
</dbReference>
<dbReference type="SUPFAM" id="SSF50249">
    <property type="entry name" value="Nucleic acid-binding proteins"/>
    <property type="match status" value="1"/>
</dbReference>
<keyword evidence="6 14" id="KW-0547">Nucleotide-binding</keyword>
<reference evidence="18 19" key="1">
    <citation type="journal article" date="2004" name="Science">
        <title>The Ashbya gossypii genome as a tool for mapping the ancient Saccharomyces cerevisiae genome.</title>
        <authorList>
            <person name="Dietrich F.S."/>
            <person name="Voegeli S."/>
            <person name="Brachat S."/>
            <person name="Lerch A."/>
            <person name="Gates K."/>
            <person name="Steiner S."/>
            <person name="Mohr C."/>
            <person name="Pohlmann R."/>
            <person name="Luedi P."/>
            <person name="Choi S."/>
            <person name="Wing R.A."/>
            <person name="Flavier A."/>
            <person name="Gaffney T.D."/>
            <person name="Philippsen P."/>
        </authorList>
    </citation>
    <scope>NUCLEOTIDE SEQUENCE [LARGE SCALE GENOMIC DNA]</scope>
    <source>
        <strain evidence="19">ATCC 10895 / CBS 109.51 / FGSC 9923 / NRRL Y-1056</strain>
    </source>
</reference>
<feature type="region of interest" description="Disordered" evidence="16">
    <location>
        <begin position="45"/>
        <end position="65"/>
    </location>
</feature>
<dbReference type="HOGENOM" id="CLU_005138_4_1_1"/>
<dbReference type="GO" id="GO:0006310">
    <property type="term" value="P:DNA recombination"/>
    <property type="evidence" value="ECO:0007669"/>
    <property type="project" value="UniProtKB-KW"/>
</dbReference>
<keyword evidence="4" id="KW-0132">Cell division</keyword>
<dbReference type="GO" id="GO:0006273">
    <property type="term" value="P:lagging strand elongation"/>
    <property type="evidence" value="ECO:0000318"/>
    <property type="project" value="GO_Central"/>
</dbReference>
<dbReference type="GO" id="GO:0005634">
    <property type="term" value="C:nucleus"/>
    <property type="evidence" value="ECO:0000318"/>
    <property type="project" value="GO_Central"/>
</dbReference>
<dbReference type="KEGG" id="ago:AGOS_ACL155W"/>
<dbReference type="GO" id="GO:0051301">
    <property type="term" value="P:cell division"/>
    <property type="evidence" value="ECO:0007669"/>
    <property type="project" value="UniProtKB-KW"/>
</dbReference>
<evidence type="ECO:0000256" key="3">
    <source>
        <dbReference type="ARBA" id="ARBA00022598"/>
    </source>
</evidence>
<dbReference type="FunCoup" id="Q75CS4">
    <property type="interactions" value="717"/>
</dbReference>
<keyword evidence="10 14" id="KW-0234">DNA repair</keyword>
<dbReference type="InterPro" id="IPR050191">
    <property type="entry name" value="ATP-dep_DNA_ligase"/>
</dbReference>
<dbReference type="GO" id="GO:0005524">
    <property type="term" value="F:ATP binding"/>
    <property type="evidence" value="ECO:0007669"/>
    <property type="project" value="UniProtKB-KW"/>
</dbReference>
<dbReference type="GO" id="GO:0003910">
    <property type="term" value="F:DNA ligase (ATP) activity"/>
    <property type="evidence" value="ECO:0000318"/>
    <property type="project" value="GO_Central"/>
</dbReference>
<dbReference type="Gene3D" id="2.40.50.140">
    <property type="entry name" value="Nucleic acid-binding proteins"/>
    <property type="match status" value="1"/>
</dbReference>
<dbReference type="AlphaFoldDB" id="Q75CS4"/>
<dbReference type="GO" id="GO:1903461">
    <property type="term" value="P:Okazaki fragment processing involved in mitotic DNA replication"/>
    <property type="evidence" value="ECO:0000318"/>
    <property type="project" value="GO_Central"/>
</dbReference>
<dbReference type="GO" id="GO:0006289">
    <property type="term" value="P:nucleotide-excision repair"/>
    <property type="evidence" value="ECO:0007669"/>
    <property type="project" value="EnsemblFungi"/>
</dbReference>
<dbReference type="Pfam" id="PF04675">
    <property type="entry name" value="DNA_ligase_A_N"/>
    <property type="match status" value="1"/>
</dbReference>
<evidence type="ECO:0000313" key="18">
    <source>
        <dbReference type="EMBL" id="AAS51073.1"/>
    </source>
</evidence>
<evidence type="ECO:0000256" key="7">
    <source>
        <dbReference type="ARBA" id="ARBA00022763"/>
    </source>
</evidence>
<evidence type="ECO:0000256" key="4">
    <source>
        <dbReference type="ARBA" id="ARBA00022618"/>
    </source>
</evidence>
<keyword evidence="3 14" id="KW-0436">Ligase</keyword>
<dbReference type="InterPro" id="IPR016059">
    <property type="entry name" value="DNA_ligase_ATP-dep_CS"/>
</dbReference>
<evidence type="ECO:0000256" key="12">
    <source>
        <dbReference type="ARBA" id="ARBA00023306"/>
    </source>
</evidence>
<keyword evidence="12" id="KW-0131">Cell cycle</keyword>
<dbReference type="Gene3D" id="1.10.3260.10">
    <property type="entry name" value="DNA ligase, ATP-dependent, N-terminal domain"/>
    <property type="match status" value="1"/>
</dbReference>
<dbReference type="InterPro" id="IPR012310">
    <property type="entry name" value="DNA_ligase_ATP-dep_cent"/>
</dbReference>
<dbReference type="InterPro" id="IPR036599">
    <property type="entry name" value="DNA_ligase_N_sf"/>
</dbReference>
<evidence type="ECO:0000256" key="9">
    <source>
        <dbReference type="ARBA" id="ARBA00023172"/>
    </source>
</evidence>
<dbReference type="GeneID" id="4619369"/>
<dbReference type="EMBL" id="AE016816">
    <property type="protein sequence ID" value="AAS51073.1"/>
    <property type="molecule type" value="Genomic_DNA"/>
</dbReference>
<dbReference type="eggNOG" id="KOG0967">
    <property type="taxonomic scope" value="Eukaryota"/>
</dbReference>
<dbReference type="PROSITE" id="PS00697">
    <property type="entry name" value="DNA_LIGASE_A1"/>
    <property type="match status" value="1"/>
</dbReference>
<evidence type="ECO:0000256" key="6">
    <source>
        <dbReference type="ARBA" id="ARBA00022741"/>
    </source>
</evidence>
<keyword evidence="11" id="KW-0539">Nucleus</keyword>
<reference evidence="19" key="2">
    <citation type="journal article" date="2013" name="G3 (Bethesda)">
        <title>Genomes of Ashbya fungi isolated from insects reveal four mating-type loci, numerous translocations, lack of transposons, and distinct gene duplications.</title>
        <authorList>
            <person name="Dietrich F.S."/>
            <person name="Voegeli S."/>
            <person name="Kuo S."/>
            <person name="Philippsen P."/>
        </authorList>
    </citation>
    <scope>GENOME REANNOTATION</scope>
    <source>
        <strain evidence="19">ATCC 10895 / CBS 109.51 / FGSC 9923 / NRRL Y-1056</strain>
    </source>
</reference>
<protein>
    <recommendedName>
        <fullName evidence="14">DNA ligase</fullName>
        <ecNumber evidence="14">6.5.1.1</ecNumber>
    </recommendedName>
</protein>
<keyword evidence="8 14" id="KW-0067">ATP-binding</keyword>
<dbReference type="CDD" id="cd07969">
    <property type="entry name" value="OBF_DNA_ligase_I"/>
    <property type="match status" value="1"/>
</dbReference>
<comment type="subcellular location">
    <subcellularLocation>
        <location evidence="1">Nucleus</location>
    </subcellularLocation>
</comment>
<dbReference type="InterPro" id="IPR012309">
    <property type="entry name" value="DNA_ligase_ATP-dep_C"/>
</dbReference>
<dbReference type="STRING" id="284811.Q75CS4"/>
<organism evidence="18 19">
    <name type="scientific">Eremothecium gossypii (strain ATCC 10895 / CBS 109.51 / FGSC 9923 / NRRL Y-1056)</name>
    <name type="common">Yeast</name>
    <name type="synonym">Ashbya gossypii</name>
    <dbReference type="NCBI Taxonomy" id="284811"/>
    <lineage>
        <taxon>Eukaryota</taxon>
        <taxon>Fungi</taxon>
        <taxon>Dikarya</taxon>
        <taxon>Ascomycota</taxon>
        <taxon>Saccharomycotina</taxon>
        <taxon>Saccharomycetes</taxon>
        <taxon>Saccharomycetales</taxon>
        <taxon>Saccharomycetaceae</taxon>
        <taxon>Eremothecium</taxon>
    </lineage>
</organism>
<dbReference type="OrthoDB" id="206088at2759"/>
<dbReference type="InParanoid" id="Q75CS4"/>
<dbReference type="GO" id="GO:0071897">
    <property type="term" value="P:DNA biosynthetic process"/>
    <property type="evidence" value="ECO:0007669"/>
    <property type="project" value="InterPro"/>
</dbReference>
<proteinExistence type="inferred from homology"/>
<name>Q75CS4_EREGS</name>
<dbReference type="InterPro" id="IPR000977">
    <property type="entry name" value="DNA_ligase_ATP-dep"/>
</dbReference>
<keyword evidence="19" id="KW-1185">Reference proteome</keyword>
<evidence type="ECO:0000256" key="1">
    <source>
        <dbReference type="ARBA" id="ARBA00004123"/>
    </source>
</evidence>
<evidence type="ECO:0000256" key="14">
    <source>
        <dbReference type="RuleBase" id="RU000617"/>
    </source>
</evidence>
<feature type="domain" description="ATP-dependent DNA ligase family profile" evidence="17">
    <location>
        <begin position="441"/>
        <end position="578"/>
    </location>
</feature>
<sequence length="697" mass="76963">MSAPKKQATLGRFFTALKRPQDGATAAATVKKSKVEAAECLAAPAGHEQDAEVKNSLPELADKPAPGGVLPQAASAVPRAQSSPVKPAASTSVMYADLCAVFEAVEATSSRLSITKLCADFMYSVLKCDPGHLIPVTYLFINRLGPDYEPGLELGLGEGILIKTISDACGKSAAQVRSSYRECGDLGTVAQQARVVQPTMFKPKPLTVRDVFSTLQAIAQAEGKDSQGKKIRLIKKMLTACQGMEAKYLIRSLESKLRIGLAEKTVLVALSKAILTHEHDGKEPSPEQVDAAEALVRDTFCQVPNYEMIINAALQYGIMNLPQHCVLTPGIPLKPMLAKPTKSITEVLDRFQGQRFTCEYKYDGERAQVHLMEDGTIRIYSRNSENMTERYPEIQFHQFLANPQTTRSLIIDCEAVAWDNEKQKILPFQVLSTRKRKGVELKDVKVRVCLFAFDLLYLNGESLLKCSLADRRKHLYSVLKVVPGELQFANEITTMELSELQTYLEQSVSASCEGLMVKMLDGEESQYEPSKRSRNWLKLKKDYLEGVGDSLDLAVLGAYYGRGKRTGTYGGFLLGCYNPDLEEFETCCKIGTGFSEEVLQSLHAQLKDTVIAAPRGDVSYDDSSPPDVWFEPAMLFEVLTADLSLSPVYKAGRDVYGKGISLRFPRFLRIREDKSVTDATSSDQIVEFYQRQANSSG</sequence>
<evidence type="ECO:0000256" key="10">
    <source>
        <dbReference type="ARBA" id="ARBA00023204"/>
    </source>
</evidence>
<dbReference type="EC" id="6.5.1.1" evidence="14"/>
<dbReference type="SUPFAM" id="SSF56091">
    <property type="entry name" value="DNA ligase/mRNA capping enzyme, catalytic domain"/>
    <property type="match status" value="1"/>
</dbReference>
<evidence type="ECO:0000256" key="15">
    <source>
        <dbReference type="RuleBase" id="RU004196"/>
    </source>
</evidence>
<dbReference type="SUPFAM" id="SSF117018">
    <property type="entry name" value="ATP-dependent DNA ligase DNA-binding domain"/>
    <property type="match status" value="1"/>
</dbReference>
<dbReference type="GO" id="GO:0005739">
    <property type="term" value="C:mitochondrion"/>
    <property type="evidence" value="ECO:0000318"/>
    <property type="project" value="GO_Central"/>
</dbReference>
<dbReference type="PANTHER" id="PTHR45674:SF4">
    <property type="entry name" value="DNA LIGASE 1"/>
    <property type="match status" value="1"/>
</dbReference>
<keyword evidence="5" id="KW-0235">DNA replication</keyword>
<dbReference type="PANTHER" id="PTHR45674">
    <property type="entry name" value="DNA LIGASE 1/3 FAMILY MEMBER"/>
    <property type="match status" value="1"/>
</dbReference>
<comment type="similarity">
    <text evidence="2 15">Belongs to the ATP-dependent DNA ligase family.</text>
</comment>
<dbReference type="GO" id="GO:0006284">
    <property type="term" value="P:base-excision repair"/>
    <property type="evidence" value="ECO:0007669"/>
    <property type="project" value="EnsemblFungi"/>
</dbReference>
<evidence type="ECO:0000256" key="11">
    <source>
        <dbReference type="ARBA" id="ARBA00023242"/>
    </source>
</evidence>
<dbReference type="Gene3D" id="3.30.470.30">
    <property type="entry name" value="DNA ligase/mRNA capping enzyme"/>
    <property type="match status" value="1"/>
</dbReference>
<dbReference type="PROSITE" id="PS00333">
    <property type="entry name" value="DNA_LIGASE_A2"/>
    <property type="match status" value="1"/>
</dbReference>
<evidence type="ECO:0000256" key="13">
    <source>
        <dbReference type="ARBA" id="ARBA00034003"/>
    </source>
</evidence>
<dbReference type="Pfam" id="PF01068">
    <property type="entry name" value="DNA_ligase_A_M"/>
    <property type="match status" value="1"/>
</dbReference>
<dbReference type="OMA" id="WIKYKRD"/>
<evidence type="ECO:0000259" key="17">
    <source>
        <dbReference type="PROSITE" id="PS50160"/>
    </source>
</evidence>
<dbReference type="Gene3D" id="3.30.1490.70">
    <property type="match status" value="1"/>
</dbReference>
<dbReference type="InterPro" id="IPR012308">
    <property type="entry name" value="DNA_ligase_ATP-dep_N"/>
</dbReference>
<accession>Q75CS4</accession>
<dbReference type="CDD" id="cd07900">
    <property type="entry name" value="Adenylation_DNA_ligase_I_Euk"/>
    <property type="match status" value="1"/>
</dbReference>
<dbReference type="NCBIfam" id="TIGR00574">
    <property type="entry name" value="dnl1"/>
    <property type="match status" value="1"/>
</dbReference>
<dbReference type="InterPro" id="IPR012340">
    <property type="entry name" value="NA-bd_OB-fold"/>
</dbReference>
<dbReference type="Pfam" id="PF04679">
    <property type="entry name" value="DNA_ligase_A_C"/>
    <property type="match status" value="1"/>
</dbReference>
<evidence type="ECO:0000256" key="2">
    <source>
        <dbReference type="ARBA" id="ARBA00007572"/>
    </source>
</evidence>
<dbReference type="FunFam" id="2.40.50.140:FF:000062">
    <property type="entry name" value="DNA ligase"/>
    <property type="match status" value="1"/>
</dbReference>
<gene>
    <name evidence="18" type="ORF">AGOS_ACL155W</name>
</gene>
<dbReference type="FunFam" id="3.30.470.30:FF:000016">
    <property type="entry name" value="DNA ligase"/>
    <property type="match status" value="1"/>
</dbReference>
<dbReference type="PROSITE" id="PS50160">
    <property type="entry name" value="DNA_LIGASE_A3"/>
    <property type="match status" value="1"/>
</dbReference>
<keyword evidence="9 14" id="KW-0233">DNA recombination</keyword>
<keyword evidence="7 14" id="KW-0227">DNA damage</keyword>
<dbReference type="Proteomes" id="UP000000591">
    <property type="component" value="Chromosome III"/>
</dbReference>
<evidence type="ECO:0000313" key="19">
    <source>
        <dbReference type="Proteomes" id="UP000000591"/>
    </source>
</evidence>
<dbReference type="GO" id="GO:0003677">
    <property type="term" value="F:DNA binding"/>
    <property type="evidence" value="ECO:0007669"/>
    <property type="project" value="InterPro"/>
</dbReference>
<dbReference type="GO" id="GO:0035753">
    <property type="term" value="P:maintenance of DNA trinucleotide repeats"/>
    <property type="evidence" value="ECO:0007669"/>
    <property type="project" value="EnsemblFungi"/>
</dbReference>